<proteinExistence type="predicted"/>
<organism evidence="3 4">
    <name type="scientific">Haloarchaeobius iranensis</name>
    <dbReference type="NCBI Taxonomy" id="996166"/>
    <lineage>
        <taxon>Archaea</taxon>
        <taxon>Methanobacteriati</taxon>
        <taxon>Methanobacteriota</taxon>
        <taxon>Stenosarchaea group</taxon>
        <taxon>Halobacteria</taxon>
        <taxon>Halobacteriales</taxon>
        <taxon>Halorubellaceae</taxon>
        <taxon>Haloarchaeobius</taxon>
    </lineage>
</organism>
<accession>A0A1G9UKB1</accession>
<dbReference type="AlphaFoldDB" id="A0A1G9UKB1"/>
<keyword evidence="1" id="KW-0812">Transmembrane</keyword>
<feature type="domain" description="Archaeal Type IV pilin N-terminal" evidence="2">
    <location>
        <begin position="23"/>
        <end position="93"/>
    </location>
</feature>
<dbReference type="STRING" id="996166.SAMN05192554_104172"/>
<keyword evidence="1" id="KW-0472">Membrane</keyword>
<evidence type="ECO:0000313" key="3">
    <source>
        <dbReference type="EMBL" id="SDM60293.1"/>
    </source>
</evidence>
<sequence length="139" mass="14511">MADVVQSIRELPTWVKLLVALGVGMFVLIPLLVVLAAVVGAFVLNVGGGAELAEAPQVEFVTSYDEAAGELTITHEAGDAFDSGTVTLDVDGEQRPWPGSGTVTQGDQVTLSDVQPGTTVRVVWRGSDGASTVLLRYEA</sequence>
<dbReference type="EMBL" id="FNIA01000004">
    <property type="protein sequence ID" value="SDM60293.1"/>
    <property type="molecule type" value="Genomic_DNA"/>
</dbReference>
<reference evidence="3 4" key="1">
    <citation type="submission" date="2016-10" db="EMBL/GenBank/DDBJ databases">
        <authorList>
            <person name="de Groot N.N."/>
        </authorList>
    </citation>
    <scope>NUCLEOTIDE SEQUENCE [LARGE SCALE GENOMIC DNA]</scope>
    <source>
        <strain evidence="4">EB21,IBRC-M 10013,KCTC 4048</strain>
    </source>
</reference>
<dbReference type="Proteomes" id="UP000199370">
    <property type="component" value="Unassembled WGS sequence"/>
</dbReference>
<dbReference type="OrthoDB" id="226988at2157"/>
<evidence type="ECO:0000259" key="2">
    <source>
        <dbReference type="Pfam" id="PF07790"/>
    </source>
</evidence>
<dbReference type="RefSeq" id="WP_089731945.1">
    <property type="nucleotide sequence ID" value="NZ_FNIA01000004.1"/>
</dbReference>
<keyword evidence="1" id="KW-1133">Transmembrane helix</keyword>
<feature type="transmembrane region" description="Helical" evidence="1">
    <location>
        <begin position="17"/>
        <end position="44"/>
    </location>
</feature>
<protein>
    <recommendedName>
        <fullName evidence="2">Archaeal Type IV pilin N-terminal domain-containing protein</fullName>
    </recommendedName>
</protein>
<evidence type="ECO:0000313" key="4">
    <source>
        <dbReference type="Proteomes" id="UP000199370"/>
    </source>
</evidence>
<gene>
    <name evidence="3" type="ORF">SAMN05192554_104172</name>
</gene>
<dbReference type="InterPro" id="IPR012859">
    <property type="entry name" value="Pilin_N_archaeal"/>
</dbReference>
<dbReference type="Pfam" id="PF07790">
    <property type="entry name" value="Pilin_N"/>
    <property type="match status" value="1"/>
</dbReference>
<name>A0A1G9UKB1_9EURY</name>
<keyword evidence="4" id="KW-1185">Reference proteome</keyword>
<evidence type="ECO:0000256" key="1">
    <source>
        <dbReference type="SAM" id="Phobius"/>
    </source>
</evidence>